<dbReference type="EMBL" id="MCOL01000001">
    <property type="protein sequence ID" value="ODO61093.1"/>
    <property type="molecule type" value="Genomic_DNA"/>
</dbReference>
<dbReference type="Proteomes" id="UP000094892">
    <property type="component" value="Unassembled WGS sequence"/>
</dbReference>
<gene>
    <name evidence="1" type="ORF">LPJSA22_01049</name>
</gene>
<accession>A0A1E3KQF6</accession>
<protein>
    <submittedName>
        <fullName evidence="1">Uncharacterized protein</fullName>
    </submittedName>
</protein>
<dbReference type="PATRIC" id="fig|1590.231.peg.2849"/>
<dbReference type="AlphaFoldDB" id="A0A1E3KQF6"/>
<evidence type="ECO:0000313" key="2">
    <source>
        <dbReference type="Proteomes" id="UP000094892"/>
    </source>
</evidence>
<organism evidence="1 2">
    <name type="scientific">Lactiplantibacillus plantarum</name>
    <name type="common">Lactobacillus plantarum</name>
    <dbReference type="NCBI Taxonomy" id="1590"/>
    <lineage>
        <taxon>Bacteria</taxon>
        <taxon>Bacillati</taxon>
        <taxon>Bacillota</taxon>
        <taxon>Bacilli</taxon>
        <taxon>Lactobacillales</taxon>
        <taxon>Lactobacillaceae</taxon>
        <taxon>Lactiplantibacillus</taxon>
    </lineage>
</organism>
<proteinExistence type="predicted"/>
<comment type="caution">
    <text evidence="1">The sequence shown here is derived from an EMBL/GenBank/DDBJ whole genome shotgun (WGS) entry which is preliminary data.</text>
</comment>
<reference evidence="1 2" key="1">
    <citation type="submission" date="2016-08" db="EMBL/GenBank/DDBJ databases">
        <title>Genome sequencing of Lactobacillus plantarum JSA22, isolated from fermented soybean paste.</title>
        <authorList>
            <person name="Choi H.S."/>
        </authorList>
    </citation>
    <scope>NUCLEOTIDE SEQUENCE [LARGE SCALE GENOMIC DNA]</scope>
    <source>
        <strain evidence="1 2">JSA22</strain>
    </source>
</reference>
<dbReference type="RefSeq" id="WP_063721934.1">
    <property type="nucleotide sequence ID" value="NZ_AP028145.1"/>
</dbReference>
<evidence type="ECO:0000313" key="1">
    <source>
        <dbReference type="EMBL" id="ODO61093.1"/>
    </source>
</evidence>
<sequence length="259" mass="29886">MIAADPDFFNFFVILTVFLNFFLSFHFPLGLGATLLYLAACACISPILSEKPSKLENTLNEFESISDTSEVKKMKSILKKARQLEEKSTLRYIHYIICILDALIHVDTYNCDQLTNLVKPVWNELSTVSVWNHTDLFIINNLLYIFDFQTALRIGKKIITKLNQYGDNNVLLQNAIYSNLAFINMTNSNAFGKSITINYLQKSIELTKHAHRYDLLLLSKIRLAMVLQQYEKAKKCAQYLRAWGLMTLSIWSTKIFLFL</sequence>
<name>A0A1E3KQF6_LACPN</name>